<sequence length="137" mass="15968">MKCFVLLVLLCIFCINTNADDRFDVRKNLKHYGFGFCLQKSYGYVDETGQMPTLPYHLHVFQQGSMKFSVMAGLKNEEQVAKIIQSYVSQFMSSPQRKATTKQGFRVLVQDCMQLYDSKEYQAEVERIVKKYCKDCE</sequence>
<organism evidence="2 3">
    <name type="scientific">Helicobacter mastomyrinus</name>
    <dbReference type="NCBI Taxonomy" id="287948"/>
    <lineage>
        <taxon>Bacteria</taxon>
        <taxon>Pseudomonadati</taxon>
        <taxon>Campylobacterota</taxon>
        <taxon>Epsilonproteobacteria</taxon>
        <taxon>Campylobacterales</taxon>
        <taxon>Helicobacteraceae</taxon>
        <taxon>Helicobacter</taxon>
    </lineage>
</organism>
<feature type="signal peptide" evidence="1">
    <location>
        <begin position="1"/>
        <end position="19"/>
    </location>
</feature>
<feature type="chain" id="PRO_5046213637" description="Periplasmic protein" evidence="1">
    <location>
        <begin position="20"/>
        <end position="137"/>
    </location>
</feature>
<keyword evidence="1" id="KW-0732">Signal</keyword>
<dbReference type="RefSeq" id="WP_343353031.1">
    <property type="nucleotide sequence ID" value="NZ_CP145316.1"/>
</dbReference>
<proteinExistence type="predicted"/>
<gene>
    <name evidence="2" type="ORF">V3I05_06620</name>
</gene>
<protein>
    <recommendedName>
        <fullName evidence="4">Periplasmic protein</fullName>
    </recommendedName>
</protein>
<evidence type="ECO:0000313" key="2">
    <source>
        <dbReference type="EMBL" id="XAM17357.1"/>
    </source>
</evidence>
<dbReference type="InterPro" id="IPR038314">
    <property type="entry name" value="T6SS_sf"/>
</dbReference>
<keyword evidence="3" id="KW-1185">Reference proteome</keyword>
<evidence type="ECO:0000256" key="1">
    <source>
        <dbReference type="SAM" id="SignalP"/>
    </source>
</evidence>
<dbReference type="EMBL" id="CP145316">
    <property type="protein sequence ID" value="XAM17357.1"/>
    <property type="molecule type" value="Genomic_DNA"/>
</dbReference>
<accession>A0ABZ3F5E8</accession>
<reference evidence="2 3" key="1">
    <citation type="submission" date="2024-02" db="EMBL/GenBank/DDBJ databases">
        <title>Genome and pathogenicity analysis of Helicobacter mastomyrinus isolated from mice.</title>
        <authorList>
            <person name="Zhu L."/>
        </authorList>
    </citation>
    <scope>NUCLEOTIDE SEQUENCE [LARGE SCALE GENOMIC DNA]</scope>
    <source>
        <strain evidence="2 3">Hm-17</strain>
    </source>
</reference>
<evidence type="ECO:0008006" key="4">
    <source>
        <dbReference type="Google" id="ProtNLM"/>
    </source>
</evidence>
<dbReference type="Gene3D" id="1.20.120.1620">
    <property type="match status" value="1"/>
</dbReference>
<name>A0ABZ3F5E8_9HELI</name>
<dbReference type="Proteomes" id="UP001434737">
    <property type="component" value="Chromosome"/>
</dbReference>
<evidence type="ECO:0000313" key="3">
    <source>
        <dbReference type="Proteomes" id="UP001434737"/>
    </source>
</evidence>